<dbReference type="GO" id="GO:0009927">
    <property type="term" value="F:histidine phosphotransfer kinase activity"/>
    <property type="evidence" value="ECO:0007669"/>
    <property type="project" value="InterPro"/>
</dbReference>
<dbReference type="InterPro" id="IPR008207">
    <property type="entry name" value="Sig_transdc_His_kin_Hpt_dom"/>
</dbReference>
<feature type="domain" description="HPt" evidence="3">
    <location>
        <begin position="90"/>
        <end position="189"/>
    </location>
</feature>
<dbReference type="InterPro" id="IPR036641">
    <property type="entry name" value="HPT_dom_sf"/>
</dbReference>
<dbReference type="STRING" id="1198029.A0A1U7LH01"/>
<feature type="region of interest" description="Disordered" evidence="2">
    <location>
        <begin position="1"/>
        <end position="70"/>
    </location>
</feature>
<evidence type="ECO:0000313" key="5">
    <source>
        <dbReference type="Proteomes" id="UP000186594"/>
    </source>
</evidence>
<dbReference type="AlphaFoldDB" id="A0A1U7LH01"/>
<protein>
    <submittedName>
        <fullName evidence="4">Multistep phosphorelay regulator 1</fullName>
    </submittedName>
</protein>
<keyword evidence="5" id="KW-1185">Reference proteome</keyword>
<dbReference type="GO" id="GO:0005737">
    <property type="term" value="C:cytoplasm"/>
    <property type="evidence" value="ECO:0007669"/>
    <property type="project" value="TreeGrafter"/>
</dbReference>
<accession>A0A1U7LH01</accession>
<name>A0A1U7LH01_NEOID</name>
<dbReference type="SMART" id="SM00073">
    <property type="entry name" value="HPT"/>
    <property type="match status" value="1"/>
</dbReference>
<dbReference type="Pfam" id="PF01627">
    <property type="entry name" value="Hpt"/>
    <property type="match status" value="1"/>
</dbReference>
<dbReference type="OrthoDB" id="1673781at2759"/>
<keyword evidence="1" id="KW-0597">Phosphoprotein</keyword>
<dbReference type="InterPro" id="IPR045871">
    <property type="entry name" value="AHP1-5/YPD1"/>
</dbReference>
<dbReference type="GO" id="GO:0005634">
    <property type="term" value="C:nucleus"/>
    <property type="evidence" value="ECO:0007669"/>
    <property type="project" value="TreeGrafter"/>
</dbReference>
<proteinExistence type="predicted"/>
<evidence type="ECO:0000313" key="4">
    <source>
        <dbReference type="EMBL" id="OLL21935.1"/>
    </source>
</evidence>
<evidence type="ECO:0000256" key="2">
    <source>
        <dbReference type="SAM" id="MobiDB-lite"/>
    </source>
</evidence>
<sequence>MPAPPRPATASSTAASASKDPPSSSHSIASTHGHFDHDKDTDHDKVKDKEKDIVKVKDKDTDTDTDTDHEHDFMDRSIFDQLLEMDDDGEREFSKGIVWHYFDQAEDTFHKIQAALEKADLNTLGSLGHFLKGSSAALGLTKVKASCERIQNFGAGKDETGAHSVNDPDLCLRRIKDTLEQVRLEYRQAEIWLKKFYKDE</sequence>
<dbReference type="PANTHER" id="PTHR28242:SF52">
    <property type="entry name" value="PHOSPHORELAY INTERMEDIATE PROTEIN YPD1"/>
    <property type="match status" value="1"/>
</dbReference>
<feature type="compositionally biased region" description="Basic and acidic residues" evidence="2">
    <location>
        <begin position="33"/>
        <end position="70"/>
    </location>
</feature>
<dbReference type="EMBL" id="LXFE01004131">
    <property type="protein sequence ID" value="OLL21935.1"/>
    <property type="molecule type" value="Genomic_DNA"/>
</dbReference>
<dbReference type="GO" id="GO:0043424">
    <property type="term" value="F:protein histidine kinase binding"/>
    <property type="evidence" value="ECO:0007669"/>
    <property type="project" value="InterPro"/>
</dbReference>
<dbReference type="SUPFAM" id="SSF47226">
    <property type="entry name" value="Histidine-containing phosphotransfer domain, HPT domain"/>
    <property type="match status" value="1"/>
</dbReference>
<evidence type="ECO:0000256" key="1">
    <source>
        <dbReference type="PROSITE-ProRule" id="PRU00110"/>
    </source>
</evidence>
<dbReference type="OMA" id="SCERIQN"/>
<dbReference type="CDD" id="cd00088">
    <property type="entry name" value="HPT"/>
    <property type="match status" value="1"/>
</dbReference>
<dbReference type="GO" id="GO:0000160">
    <property type="term" value="P:phosphorelay signal transduction system"/>
    <property type="evidence" value="ECO:0007669"/>
    <property type="project" value="InterPro"/>
</dbReference>
<feature type="modified residue" description="Phosphohistidine" evidence="1">
    <location>
        <position position="129"/>
    </location>
</feature>
<dbReference type="Gene3D" id="1.20.120.160">
    <property type="entry name" value="HPT domain"/>
    <property type="match status" value="1"/>
</dbReference>
<dbReference type="PROSITE" id="PS50894">
    <property type="entry name" value="HPT"/>
    <property type="match status" value="1"/>
</dbReference>
<organism evidence="4 5">
    <name type="scientific">Neolecta irregularis (strain DAH-3)</name>
    <dbReference type="NCBI Taxonomy" id="1198029"/>
    <lineage>
        <taxon>Eukaryota</taxon>
        <taxon>Fungi</taxon>
        <taxon>Dikarya</taxon>
        <taxon>Ascomycota</taxon>
        <taxon>Taphrinomycotina</taxon>
        <taxon>Neolectales</taxon>
        <taxon>Neolectaceae</taxon>
        <taxon>Neolecta</taxon>
    </lineage>
</organism>
<gene>
    <name evidence="4" type="ORF">NEOLI_002005</name>
</gene>
<dbReference type="Proteomes" id="UP000186594">
    <property type="component" value="Unassembled WGS sequence"/>
</dbReference>
<feature type="compositionally biased region" description="Low complexity" evidence="2">
    <location>
        <begin position="8"/>
        <end position="31"/>
    </location>
</feature>
<comment type="caution">
    <text evidence="4">The sequence shown here is derived from an EMBL/GenBank/DDBJ whole genome shotgun (WGS) entry which is preliminary data.</text>
</comment>
<evidence type="ECO:0000259" key="3">
    <source>
        <dbReference type="PROSITE" id="PS50894"/>
    </source>
</evidence>
<reference evidence="4 5" key="1">
    <citation type="submission" date="2016-04" db="EMBL/GenBank/DDBJ databases">
        <title>Evolutionary innovation and constraint leading to complex multicellularity in the Ascomycota.</title>
        <authorList>
            <person name="Cisse O."/>
            <person name="Nguyen A."/>
            <person name="Hewitt D.A."/>
            <person name="Jedd G."/>
            <person name="Stajich J.E."/>
        </authorList>
    </citation>
    <scope>NUCLEOTIDE SEQUENCE [LARGE SCALE GENOMIC DNA]</scope>
    <source>
        <strain evidence="4 5">DAH-3</strain>
    </source>
</reference>
<dbReference type="PANTHER" id="PTHR28242">
    <property type="entry name" value="PHOSPHORELAY INTERMEDIATE PROTEIN YPD1"/>
    <property type="match status" value="1"/>
</dbReference>